<dbReference type="Pfam" id="PF01841">
    <property type="entry name" value="Transglut_core"/>
    <property type="match status" value="1"/>
</dbReference>
<dbReference type="PANTHER" id="PTHR33490">
    <property type="entry name" value="BLR5614 PROTEIN-RELATED"/>
    <property type="match status" value="1"/>
</dbReference>
<gene>
    <name evidence="2" type="ORF">METZ01_LOCUS208318</name>
</gene>
<proteinExistence type="predicted"/>
<organism evidence="2">
    <name type="scientific">marine metagenome</name>
    <dbReference type="NCBI Taxonomy" id="408172"/>
    <lineage>
        <taxon>unclassified sequences</taxon>
        <taxon>metagenomes</taxon>
        <taxon>ecological metagenomes</taxon>
    </lineage>
</organism>
<feature type="non-terminal residue" evidence="2">
    <location>
        <position position="203"/>
    </location>
</feature>
<dbReference type="InterPro" id="IPR002931">
    <property type="entry name" value="Transglutaminase-like"/>
</dbReference>
<dbReference type="PANTHER" id="PTHR33490:SF3">
    <property type="entry name" value="CONSERVED INTEGRAL MEMBRANE PROTEIN"/>
    <property type="match status" value="1"/>
</dbReference>
<feature type="domain" description="Transglutaminase-like" evidence="1">
    <location>
        <begin position="24"/>
        <end position="138"/>
    </location>
</feature>
<sequence>MVDQKYLEPGKYVDSNHPVVVSYAHENAGEAQTVRQRVLNFYYTIRDTIRYDPYMPIANPASYRASDAVITKRGWCVPKAALLAACCRIYGIPARPGYADVRNHLATERLLALLGTDIFAWHSYCDIYIDGKWVKATPAFNLSLCDKFGLKPLEFDGKNDSLFHEFDQMGNKHMEYIQDRGFFSDVPFETILATFKKLYKPDY</sequence>
<evidence type="ECO:0000313" key="2">
    <source>
        <dbReference type="EMBL" id="SVB55464.1"/>
    </source>
</evidence>
<dbReference type="InterPro" id="IPR038765">
    <property type="entry name" value="Papain-like_cys_pep_sf"/>
</dbReference>
<protein>
    <recommendedName>
        <fullName evidence="1">Transglutaminase-like domain-containing protein</fullName>
    </recommendedName>
</protein>
<dbReference type="EMBL" id="UINC01046886">
    <property type="protein sequence ID" value="SVB55464.1"/>
    <property type="molecule type" value="Genomic_DNA"/>
</dbReference>
<dbReference type="SUPFAM" id="SSF54001">
    <property type="entry name" value="Cysteine proteinases"/>
    <property type="match status" value="1"/>
</dbReference>
<dbReference type="Gene3D" id="3.10.620.30">
    <property type="match status" value="1"/>
</dbReference>
<accession>A0A382EZC8</accession>
<dbReference type="AlphaFoldDB" id="A0A382EZC8"/>
<reference evidence="2" key="1">
    <citation type="submission" date="2018-05" db="EMBL/GenBank/DDBJ databases">
        <authorList>
            <person name="Lanie J.A."/>
            <person name="Ng W.-L."/>
            <person name="Kazmierczak K.M."/>
            <person name="Andrzejewski T.M."/>
            <person name="Davidsen T.M."/>
            <person name="Wayne K.J."/>
            <person name="Tettelin H."/>
            <person name="Glass J.I."/>
            <person name="Rusch D."/>
            <person name="Podicherti R."/>
            <person name="Tsui H.-C.T."/>
            <person name="Winkler M.E."/>
        </authorList>
    </citation>
    <scope>NUCLEOTIDE SEQUENCE</scope>
</reference>
<evidence type="ECO:0000259" key="1">
    <source>
        <dbReference type="Pfam" id="PF01841"/>
    </source>
</evidence>
<name>A0A382EZC8_9ZZZZ</name>